<sequence>MPHTLVVGLGRSGGDLHVPVLGRLRHAHPELFPAHPIVGFDPRPGLTLGDGITVDSLDHAAVLLPPADTVAHVCTPPDVRVHVLDRLARLGFRRVVVEKPLVEDLASLAEVEHLRAWHGLDIVVVTHWLAATLTRRLDALVRSGDAGPLELITVHQEKPRFTRSAHSRSHTDAFVVEIPHALAVALTLAGPAELTAAGWTDAATGPLAGAWLTMRHAGGVRTTIRSDLTSPVRRRKITLRLRDAVAVGHYPVSADDHHAQLRVGATRREVFEDEALGAFLLAAYRYFAGVEPAPPGSFAVHADVVRLLAEARRVADHHEDACAG</sequence>
<accession>A0ABT2JCG4</accession>
<dbReference type="EMBL" id="JAFFZE010000015">
    <property type="protein sequence ID" value="MCT2585545.1"/>
    <property type="molecule type" value="Genomic_DNA"/>
</dbReference>
<name>A0ABT2JCG4_9PSEU</name>
<dbReference type="Gene3D" id="3.40.50.720">
    <property type="entry name" value="NAD(P)-binding Rossmann-like Domain"/>
    <property type="match status" value="1"/>
</dbReference>
<keyword evidence="2" id="KW-1185">Reference proteome</keyword>
<protein>
    <submittedName>
        <fullName evidence="1">Oxidoreductase</fullName>
    </submittedName>
</protein>
<evidence type="ECO:0000313" key="2">
    <source>
        <dbReference type="Proteomes" id="UP001156441"/>
    </source>
</evidence>
<proteinExistence type="predicted"/>
<dbReference type="RefSeq" id="WP_260193151.1">
    <property type="nucleotide sequence ID" value="NZ_JAFFZE010000015.1"/>
</dbReference>
<dbReference type="InterPro" id="IPR036291">
    <property type="entry name" value="NAD(P)-bd_dom_sf"/>
</dbReference>
<dbReference type="SUPFAM" id="SSF51735">
    <property type="entry name" value="NAD(P)-binding Rossmann-fold domains"/>
    <property type="match status" value="1"/>
</dbReference>
<comment type="caution">
    <text evidence="1">The sequence shown here is derived from an EMBL/GenBank/DDBJ whole genome shotgun (WGS) entry which is preliminary data.</text>
</comment>
<evidence type="ECO:0000313" key="1">
    <source>
        <dbReference type="EMBL" id="MCT2585545.1"/>
    </source>
</evidence>
<dbReference type="Gene3D" id="3.30.360.10">
    <property type="entry name" value="Dihydrodipicolinate Reductase, domain 2"/>
    <property type="match status" value="1"/>
</dbReference>
<gene>
    <name evidence="1" type="ORF">JT362_20700</name>
</gene>
<organism evidence="1 2">
    <name type="scientific">Actinophytocola gossypii</name>
    <dbReference type="NCBI Taxonomy" id="2812003"/>
    <lineage>
        <taxon>Bacteria</taxon>
        <taxon>Bacillati</taxon>
        <taxon>Actinomycetota</taxon>
        <taxon>Actinomycetes</taxon>
        <taxon>Pseudonocardiales</taxon>
        <taxon>Pseudonocardiaceae</taxon>
    </lineage>
</organism>
<dbReference type="Proteomes" id="UP001156441">
    <property type="component" value="Unassembled WGS sequence"/>
</dbReference>
<reference evidence="1 2" key="1">
    <citation type="submission" date="2021-02" db="EMBL/GenBank/DDBJ databases">
        <title>Actinophytocola xerophila sp. nov., isolated from soil of cotton cropping field.</title>
        <authorList>
            <person name="Huang R."/>
            <person name="Chen X."/>
            <person name="Ge X."/>
            <person name="Liu W."/>
        </authorList>
    </citation>
    <scope>NUCLEOTIDE SEQUENCE [LARGE SCALE GENOMIC DNA]</scope>
    <source>
        <strain evidence="1 2">S1-96</strain>
    </source>
</reference>